<name>A0A015K2Y0_RHIIW</name>
<comment type="caution">
    <text evidence="2">The sequence shown here is derived from an EMBL/GenBank/DDBJ whole genome shotgun (WGS) entry which is preliminary data.</text>
</comment>
<dbReference type="EMBL" id="JEMT01013391">
    <property type="protein sequence ID" value="EXX73985.1"/>
    <property type="molecule type" value="Genomic_DNA"/>
</dbReference>
<keyword evidence="1" id="KW-0732">Signal</keyword>
<dbReference type="AlphaFoldDB" id="A0A015K2Y0"/>
<evidence type="ECO:0000313" key="3">
    <source>
        <dbReference type="Proteomes" id="UP000022910"/>
    </source>
</evidence>
<reference evidence="2 3" key="1">
    <citation type="submission" date="2014-02" db="EMBL/GenBank/DDBJ databases">
        <title>Single nucleus genome sequencing reveals high similarity among nuclei of an endomycorrhizal fungus.</title>
        <authorList>
            <person name="Lin K."/>
            <person name="Geurts R."/>
            <person name="Zhang Z."/>
            <person name="Limpens E."/>
            <person name="Saunders D.G."/>
            <person name="Mu D."/>
            <person name="Pang E."/>
            <person name="Cao H."/>
            <person name="Cha H."/>
            <person name="Lin T."/>
            <person name="Zhou Q."/>
            <person name="Shang Y."/>
            <person name="Li Y."/>
            <person name="Ivanov S."/>
            <person name="Sharma T."/>
            <person name="Velzen R.V."/>
            <person name="Ruijter N.D."/>
            <person name="Aanen D.K."/>
            <person name="Win J."/>
            <person name="Kamoun S."/>
            <person name="Bisseling T."/>
            <person name="Huang S."/>
        </authorList>
    </citation>
    <scope>NUCLEOTIDE SEQUENCE [LARGE SCALE GENOMIC DNA]</scope>
    <source>
        <strain evidence="3">DAOM197198w</strain>
    </source>
</reference>
<evidence type="ECO:0000313" key="2">
    <source>
        <dbReference type="EMBL" id="EXX73985.1"/>
    </source>
</evidence>
<organism evidence="2 3">
    <name type="scientific">Rhizophagus irregularis (strain DAOM 197198w)</name>
    <name type="common">Glomus intraradices</name>
    <dbReference type="NCBI Taxonomy" id="1432141"/>
    <lineage>
        <taxon>Eukaryota</taxon>
        <taxon>Fungi</taxon>
        <taxon>Fungi incertae sedis</taxon>
        <taxon>Mucoromycota</taxon>
        <taxon>Glomeromycotina</taxon>
        <taxon>Glomeromycetes</taxon>
        <taxon>Glomerales</taxon>
        <taxon>Glomeraceae</taxon>
        <taxon>Rhizophagus</taxon>
    </lineage>
</organism>
<gene>
    <name evidence="2" type="ORF">RirG_055340</name>
</gene>
<keyword evidence="3" id="KW-1185">Reference proteome</keyword>
<accession>A0A015K2Y0</accession>
<evidence type="ECO:0000256" key="1">
    <source>
        <dbReference type="SAM" id="SignalP"/>
    </source>
</evidence>
<sequence>MKQFQNLKIIFKYVLSLTLICLNCRSVVKGNTHALFYKITALPLVHFGKNYQLVNRIRSIQQKFKSPFINNIPLDEGYKTKISDVALFHADYHVIRHVNVENILTALFPLRPKLFQLDSNNDGFHINQLSKNGYKNDKNFFLSMEHRFQTTPLTVFRLSINNNAGTSRYINQRRHTSHISRLRRQRNVSRIYRRHQRNASANNEDTMNRIMNLPPQITNDQSIYQFFNGFSFN</sequence>
<dbReference type="Proteomes" id="UP000022910">
    <property type="component" value="Unassembled WGS sequence"/>
</dbReference>
<dbReference type="HOGENOM" id="CLU_1190434_0_0_1"/>
<feature type="signal peptide" evidence="1">
    <location>
        <begin position="1"/>
        <end position="30"/>
    </location>
</feature>
<protein>
    <submittedName>
        <fullName evidence="2">Uncharacterized protein</fullName>
    </submittedName>
</protein>
<proteinExistence type="predicted"/>
<feature type="chain" id="PRO_5001474593" evidence="1">
    <location>
        <begin position="31"/>
        <end position="233"/>
    </location>
</feature>
<dbReference type="OrthoDB" id="2312503at2759"/>